<feature type="transmembrane region" description="Helical" evidence="1">
    <location>
        <begin position="138"/>
        <end position="158"/>
    </location>
</feature>
<dbReference type="AlphaFoldDB" id="A0A6J4JJS6"/>
<organism evidence="2">
    <name type="scientific">uncultured Acidimicrobiales bacterium</name>
    <dbReference type="NCBI Taxonomy" id="310071"/>
    <lineage>
        <taxon>Bacteria</taxon>
        <taxon>Bacillati</taxon>
        <taxon>Actinomycetota</taxon>
        <taxon>Acidimicrobiia</taxon>
        <taxon>Acidimicrobiales</taxon>
        <taxon>environmental samples</taxon>
    </lineage>
</organism>
<evidence type="ECO:0000256" key="1">
    <source>
        <dbReference type="SAM" id="Phobius"/>
    </source>
</evidence>
<sequence>MSTMQQTEESIRTRRVTPQVGWGLLGGGAFFFVGGSMHPGEDPPGLSVKEHLHLLFQDPAWYPSHALLLVGMVLIAASLVALVRGGALASVPRAQRVGGIAAVAAVLGALDMLLHLVVASEASSIAAGEGTPLTDLHVVAETLTLPAFAFSIAALGVIGASTRTIGNRLTAALAVVGGVTYGLAGATFLFTDSLNFLFPGGGVIGLWAVATGIGLLLRSRATNLAAPAT</sequence>
<feature type="transmembrane region" description="Helical" evidence="1">
    <location>
        <begin position="60"/>
        <end position="85"/>
    </location>
</feature>
<feature type="transmembrane region" description="Helical" evidence="1">
    <location>
        <begin position="20"/>
        <end position="40"/>
    </location>
</feature>
<feature type="transmembrane region" description="Helical" evidence="1">
    <location>
        <begin position="196"/>
        <end position="217"/>
    </location>
</feature>
<accession>A0A6J4JJS6</accession>
<keyword evidence="1" id="KW-0472">Membrane</keyword>
<feature type="transmembrane region" description="Helical" evidence="1">
    <location>
        <begin position="170"/>
        <end position="190"/>
    </location>
</feature>
<dbReference type="EMBL" id="CADCTB010000225">
    <property type="protein sequence ID" value="CAA9279165.1"/>
    <property type="molecule type" value="Genomic_DNA"/>
</dbReference>
<feature type="transmembrane region" description="Helical" evidence="1">
    <location>
        <begin position="97"/>
        <end position="118"/>
    </location>
</feature>
<evidence type="ECO:0008006" key="3">
    <source>
        <dbReference type="Google" id="ProtNLM"/>
    </source>
</evidence>
<reference evidence="2" key="1">
    <citation type="submission" date="2020-02" db="EMBL/GenBank/DDBJ databases">
        <authorList>
            <person name="Meier V. D."/>
        </authorList>
    </citation>
    <scope>NUCLEOTIDE SEQUENCE</scope>
    <source>
        <strain evidence="2">AVDCRST_MAG10</strain>
    </source>
</reference>
<name>A0A6J4JJS6_9ACTN</name>
<gene>
    <name evidence="2" type="ORF">AVDCRST_MAG10-3786</name>
</gene>
<evidence type="ECO:0000313" key="2">
    <source>
        <dbReference type="EMBL" id="CAA9279165.1"/>
    </source>
</evidence>
<proteinExistence type="predicted"/>
<keyword evidence="1" id="KW-1133">Transmembrane helix</keyword>
<protein>
    <recommendedName>
        <fullName evidence="3">DUF4386 family protein</fullName>
    </recommendedName>
</protein>
<keyword evidence="1" id="KW-0812">Transmembrane</keyword>